<sequence length="109" mass="11809">MDRRNFLKTSLMGLVPAAVASPASALATPAATPAPQKGMGSFKTSAKYPMVDSHLHYVDFLQQTDGLKKLTDAMDSCGVARSVLFGMPMVKMWDASAPQKPSYYMSNEF</sequence>
<dbReference type="Proteomes" id="UP000777002">
    <property type="component" value="Unassembled WGS sequence"/>
</dbReference>
<feature type="signal peptide" evidence="1">
    <location>
        <begin position="1"/>
        <end position="25"/>
    </location>
</feature>
<gene>
    <name evidence="2" type="ORF">H5985_09150</name>
</gene>
<keyword evidence="1" id="KW-0732">Signal</keyword>
<dbReference type="InterPro" id="IPR006311">
    <property type="entry name" value="TAT_signal"/>
</dbReference>
<name>A0ABS2GXI1_9BURK</name>
<evidence type="ECO:0000313" key="3">
    <source>
        <dbReference type="Proteomes" id="UP000777002"/>
    </source>
</evidence>
<dbReference type="RefSeq" id="WP_205051006.1">
    <property type="nucleotide sequence ID" value="NZ_JACJKX010000029.1"/>
</dbReference>
<comment type="caution">
    <text evidence="2">The sequence shown here is derived from an EMBL/GenBank/DDBJ whole genome shotgun (WGS) entry which is preliminary data.</text>
</comment>
<keyword evidence="3" id="KW-1185">Reference proteome</keyword>
<dbReference type="PROSITE" id="PS51318">
    <property type="entry name" value="TAT"/>
    <property type="match status" value="1"/>
</dbReference>
<protein>
    <recommendedName>
        <fullName evidence="4">Amidohydrolase</fullName>
    </recommendedName>
</protein>
<feature type="chain" id="PRO_5045952506" description="Amidohydrolase" evidence="1">
    <location>
        <begin position="26"/>
        <end position="109"/>
    </location>
</feature>
<accession>A0ABS2GXI1</accession>
<evidence type="ECO:0008006" key="4">
    <source>
        <dbReference type="Google" id="ProtNLM"/>
    </source>
</evidence>
<dbReference type="EMBL" id="JACJKX010000029">
    <property type="protein sequence ID" value="MBM6929426.1"/>
    <property type="molecule type" value="Genomic_DNA"/>
</dbReference>
<organism evidence="2 3">
    <name type="scientific">Parasutterella secunda</name>
    <dbReference type="NCBI Taxonomy" id="626947"/>
    <lineage>
        <taxon>Bacteria</taxon>
        <taxon>Pseudomonadati</taxon>
        <taxon>Pseudomonadota</taxon>
        <taxon>Betaproteobacteria</taxon>
        <taxon>Burkholderiales</taxon>
        <taxon>Sutterellaceae</taxon>
        <taxon>Parasutterella</taxon>
    </lineage>
</organism>
<reference evidence="2 3" key="1">
    <citation type="journal article" date="2021" name="Sci. Rep.">
        <title>The distribution of antibiotic resistance genes in chicken gut microbiota commensals.</title>
        <authorList>
            <person name="Juricova H."/>
            <person name="Matiasovicova J."/>
            <person name="Kubasova T."/>
            <person name="Cejkova D."/>
            <person name="Rychlik I."/>
        </authorList>
    </citation>
    <scope>NUCLEOTIDE SEQUENCE [LARGE SCALE GENOMIC DNA]</scope>
    <source>
        <strain evidence="2 3">An562</strain>
    </source>
</reference>
<evidence type="ECO:0000313" key="2">
    <source>
        <dbReference type="EMBL" id="MBM6929426.1"/>
    </source>
</evidence>
<evidence type="ECO:0000256" key="1">
    <source>
        <dbReference type="SAM" id="SignalP"/>
    </source>
</evidence>
<proteinExistence type="predicted"/>